<keyword evidence="1 2" id="KW-0378">Hydrolase</keyword>
<dbReference type="PATRIC" id="fig|55758.3.peg.573"/>
<dbReference type="Gene3D" id="3.20.20.140">
    <property type="entry name" value="Metal-dependent hydrolases"/>
    <property type="match status" value="1"/>
</dbReference>
<dbReference type="PANTHER" id="PTHR42658:SF1">
    <property type="entry name" value="HYDROLASE TATD"/>
    <property type="match status" value="1"/>
</dbReference>
<comment type="similarity">
    <text evidence="1">Belongs to the metallo-dependent hydrolases superfamily.</text>
</comment>
<dbReference type="AlphaFoldDB" id="A0A166EBC2"/>
<dbReference type="InterPro" id="IPR012022">
    <property type="entry name" value="UCP005295"/>
</dbReference>
<gene>
    <name evidence="2" type="primary">yjjV</name>
    <name evidence="2" type="ORF">MBFIL_05130</name>
</gene>
<proteinExistence type="inferred from homology"/>
<keyword evidence="1" id="KW-0479">Metal-binding</keyword>
<dbReference type="OrthoDB" id="359310at2157"/>
<dbReference type="EMBL" id="LWMT01000070">
    <property type="protein sequence ID" value="KZX16471.1"/>
    <property type="molecule type" value="Genomic_DNA"/>
</dbReference>
<dbReference type="EC" id="3.1.21.-" evidence="2"/>
<dbReference type="RefSeq" id="WP_066971209.1">
    <property type="nucleotide sequence ID" value="NZ_LWMT01000070.1"/>
</dbReference>
<dbReference type="InterPro" id="IPR001130">
    <property type="entry name" value="TatD-like"/>
</dbReference>
<dbReference type="PIRSF" id="PIRSF005295">
    <property type="entry name" value="UCP005295_TatD"/>
    <property type="match status" value="1"/>
</dbReference>
<dbReference type="SUPFAM" id="SSF51556">
    <property type="entry name" value="Metallo-dependent hydrolases"/>
    <property type="match status" value="1"/>
</dbReference>
<dbReference type="Pfam" id="PF01026">
    <property type="entry name" value="TatD_DNase"/>
    <property type="match status" value="1"/>
</dbReference>
<dbReference type="Proteomes" id="UP000077066">
    <property type="component" value="Unassembled WGS sequence"/>
</dbReference>
<sequence length="252" mass="29192">MIDSHIHGDSRSYENYQDMNISGIDKAITCAYYPYYIDDSSVLLNHFKRILYYETERAKKAGLYLHVALGLHPANILKSYEDILKEVENLAINKKIIAIGEIGLENNREIEIEIFKEQLHIADNTKTPVIIHTPRKNKLEILHSIKEIVLENIDPRLVVIDHINNSVVNEVIDEEFTLGLTVQPEKMETIEAVDILRKYGFNKFMLNSDVSYMPSDILSVPKTVQKLRMNNFKQKDIEKVSKENAKKFFNIK</sequence>
<dbReference type="PANTHER" id="PTHR42658">
    <property type="entry name" value="HYDROLASE TATD"/>
    <property type="match status" value="1"/>
</dbReference>
<dbReference type="STRING" id="55758.MBFIL_05130"/>
<protein>
    <submittedName>
        <fullName evidence="2">Putative deoxyribonuclease YjjV</fullName>
        <ecNumber evidence="2">3.1.21.-</ecNumber>
    </submittedName>
</protein>
<reference evidence="2 3" key="1">
    <citation type="submission" date="2016-04" db="EMBL/GenBank/DDBJ databases">
        <title>Genome sequence of Methanobrevibacter filiformis DSM 11501.</title>
        <authorList>
            <person name="Poehlein A."/>
            <person name="Seedorf H."/>
            <person name="Daniel R."/>
        </authorList>
    </citation>
    <scope>NUCLEOTIDE SEQUENCE [LARGE SCALE GENOMIC DNA]</scope>
    <source>
        <strain evidence="2 3">DSM 11501</strain>
    </source>
</reference>
<dbReference type="GO" id="GO:0016788">
    <property type="term" value="F:hydrolase activity, acting on ester bonds"/>
    <property type="evidence" value="ECO:0007669"/>
    <property type="project" value="UniProtKB-UniRule"/>
</dbReference>
<accession>A0A166EBC2</accession>
<name>A0A166EBC2_9EURY</name>
<keyword evidence="3" id="KW-1185">Reference proteome</keyword>
<evidence type="ECO:0000313" key="2">
    <source>
        <dbReference type="EMBL" id="KZX16471.1"/>
    </source>
</evidence>
<dbReference type="InterPro" id="IPR032466">
    <property type="entry name" value="Metal_Hydrolase"/>
</dbReference>
<dbReference type="GO" id="GO:0046872">
    <property type="term" value="F:metal ion binding"/>
    <property type="evidence" value="ECO:0007669"/>
    <property type="project" value="UniProtKB-KW"/>
</dbReference>
<organism evidence="2 3">
    <name type="scientific">Methanobrevibacter filiformis</name>
    <dbReference type="NCBI Taxonomy" id="55758"/>
    <lineage>
        <taxon>Archaea</taxon>
        <taxon>Methanobacteriati</taxon>
        <taxon>Methanobacteriota</taxon>
        <taxon>Methanomada group</taxon>
        <taxon>Methanobacteria</taxon>
        <taxon>Methanobacteriales</taxon>
        <taxon>Methanobacteriaceae</taxon>
        <taxon>Methanobrevibacter</taxon>
    </lineage>
</organism>
<evidence type="ECO:0000313" key="3">
    <source>
        <dbReference type="Proteomes" id="UP000077066"/>
    </source>
</evidence>
<evidence type="ECO:0000256" key="1">
    <source>
        <dbReference type="PIRNR" id="PIRNR005295"/>
    </source>
</evidence>
<comment type="caution">
    <text evidence="2">The sequence shown here is derived from an EMBL/GenBank/DDBJ whole genome shotgun (WGS) entry which is preliminary data.</text>
</comment>